<name>A0A1I6RST6_9EURY</name>
<evidence type="ECO:0000256" key="1">
    <source>
        <dbReference type="SAM" id="Phobius"/>
    </source>
</evidence>
<evidence type="ECO:0000313" key="3">
    <source>
        <dbReference type="Proteomes" id="UP000199199"/>
    </source>
</evidence>
<keyword evidence="3" id="KW-1185">Reference proteome</keyword>
<keyword evidence="1" id="KW-0812">Transmembrane</keyword>
<evidence type="ECO:0000313" key="2">
    <source>
        <dbReference type="EMBL" id="SFS67779.1"/>
    </source>
</evidence>
<dbReference type="EMBL" id="FOZS01000002">
    <property type="protein sequence ID" value="SFS67779.1"/>
    <property type="molecule type" value="Genomic_DNA"/>
</dbReference>
<keyword evidence="1" id="KW-1133">Transmembrane helix</keyword>
<dbReference type="RefSeq" id="WP_092904309.1">
    <property type="nucleotide sequence ID" value="NZ_FOZS01000002.1"/>
</dbReference>
<feature type="transmembrane region" description="Helical" evidence="1">
    <location>
        <begin position="76"/>
        <end position="94"/>
    </location>
</feature>
<keyword evidence="1" id="KW-0472">Membrane</keyword>
<protein>
    <submittedName>
        <fullName evidence="2">Uncharacterized protein</fullName>
    </submittedName>
</protein>
<reference evidence="3" key="1">
    <citation type="submission" date="2016-10" db="EMBL/GenBank/DDBJ databases">
        <authorList>
            <person name="Varghese N."/>
            <person name="Submissions S."/>
        </authorList>
    </citation>
    <scope>NUCLEOTIDE SEQUENCE [LARGE SCALE GENOMIC DNA]</scope>
    <source>
        <strain evidence="3">DSM 22427</strain>
    </source>
</reference>
<accession>A0A1I6RST6</accession>
<feature type="transmembrane region" description="Helical" evidence="1">
    <location>
        <begin position="30"/>
        <end position="48"/>
    </location>
</feature>
<sequence length="104" mass="11079">MQSTDQISLGTVALALLIFVVGVSRPHDTVWVVSFVSISAILLGSELFDIREWVLAGVASSVVAIIGLYWLSIGDILLGLVLIGGAILDFATWYRRLTTGTAST</sequence>
<dbReference type="AlphaFoldDB" id="A0A1I6RST6"/>
<dbReference type="Proteomes" id="UP000199199">
    <property type="component" value="Unassembled WGS sequence"/>
</dbReference>
<proteinExistence type="predicted"/>
<gene>
    <name evidence="2" type="ORF">SAMN04488556_2075</name>
</gene>
<feature type="transmembrane region" description="Helical" evidence="1">
    <location>
        <begin position="7"/>
        <end position="24"/>
    </location>
</feature>
<organism evidence="2 3">
    <name type="scientific">Halostagnicola kamekurae</name>
    <dbReference type="NCBI Taxonomy" id="619731"/>
    <lineage>
        <taxon>Archaea</taxon>
        <taxon>Methanobacteriati</taxon>
        <taxon>Methanobacteriota</taxon>
        <taxon>Stenosarchaea group</taxon>
        <taxon>Halobacteria</taxon>
        <taxon>Halobacteriales</taxon>
        <taxon>Natrialbaceae</taxon>
        <taxon>Halostagnicola</taxon>
    </lineage>
</organism>
<feature type="transmembrane region" description="Helical" evidence="1">
    <location>
        <begin position="53"/>
        <end position="70"/>
    </location>
</feature>